<sequence>DDADVRQLVATGLPAIRVEFTDGGMHGSFRDILQRDGVERLRAMTSARVEVSRPQAVLAPPREVMLEQAAASGGQTSPSPTRVASQP</sequence>
<evidence type="ECO:0000256" key="1">
    <source>
        <dbReference type="SAM" id="MobiDB-lite"/>
    </source>
</evidence>
<dbReference type="AlphaFoldDB" id="A0A2T4YWK6"/>
<gene>
    <name evidence="2" type="ORF">C8P69_12223</name>
</gene>
<evidence type="ECO:0000313" key="3">
    <source>
        <dbReference type="Proteomes" id="UP000241808"/>
    </source>
</evidence>
<keyword evidence="3" id="KW-1185">Reference proteome</keyword>
<dbReference type="Proteomes" id="UP000241808">
    <property type="component" value="Unassembled WGS sequence"/>
</dbReference>
<accession>A0A2T4YWK6</accession>
<organism evidence="2 3">
    <name type="scientific">Phreatobacter oligotrophus</name>
    <dbReference type="NCBI Taxonomy" id="1122261"/>
    <lineage>
        <taxon>Bacteria</taxon>
        <taxon>Pseudomonadati</taxon>
        <taxon>Pseudomonadota</taxon>
        <taxon>Alphaproteobacteria</taxon>
        <taxon>Hyphomicrobiales</taxon>
        <taxon>Phreatobacteraceae</taxon>
        <taxon>Phreatobacter</taxon>
    </lineage>
</organism>
<feature type="region of interest" description="Disordered" evidence="1">
    <location>
        <begin position="68"/>
        <end position="87"/>
    </location>
</feature>
<comment type="caution">
    <text evidence="2">The sequence shown here is derived from an EMBL/GenBank/DDBJ whole genome shotgun (WGS) entry which is preliminary data.</text>
</comment>
<protein>
    <submittedName>
        <fullName evidence="2">Uncharacterized protein</fullName>
    </submittedName>
</protein>
<name>A0A2T4YWK6_9HYPH</name>
<feature type="non-terminal residue" evidence="2">
    <location>
        <position position="1"/>
    </location>
</feature>
<reference evidence="2 3" key="1">
    <citation type="submission" date="2018-04" db="EMBL/GenBank/DDBJ databases">
        <title>Genomic Encyclopedia of Archaeal and Bacterial Type Strains, Phase II (KMG-II): from individual species to whole genera.</title>
        <authorList>
            <person name="Goeker M."/>
        </authorList>
    </citation>
    <scope>NUCLEOTIDE SEQUENCE [LARGE SCALE GENOMIC DNA]</scope>
    <source>
        <strain evidence="2 3">DSM 25521</strain>
    </source>
</reference>
<dbReference type="EMBL" id="PZZL01000022">
    <property type="protein sequence ID" value="PTM48849.1"/>
    <property type="molecule type" value="Genomic_DNA"/>
</dbReference>
<evidence type="ECO:0000313" key="2">
    <source>
        <dbReference type="EMBL" id="PTM48849.1"/>
    </source>
</evidence>
<proteinExistence type="predicted"/>
<feature type="compositionally biased region" description="Polar residues" evidence="1">
    <location>
        <begin position="73"/>
        <end position="87"/>
    </location>
</feature>